<organism evidence="11">
    <name type="scientific">Oryza nivara</name>
    <name type="common">Indian wild rice</name>
    <name type="synonym">Oryza sativa f. spontanea</name>
    <dbReference type="NCBI Taxonomy" id="4536"/>
    <lineage>
        <taxon>Eukaryota</taxon>
        <taxon>Viridiplantae</taxon>
        <taxon>Streptophyta</taxon>
        <taxon>Embryophyta</taxon>
        <taxon>Tracheophyta</taxon>
        <taxon>Spermatophyta</taxon>
        <taxon>Magnoliopsida</taxon>
        <taxon>Liliopsida</taxon>
        <taxon>Poales</taxon>
        <taxon>Poaceae</taxon>
        <taxon>BOP clade</taxon>
        <taxon>Oryzoideae</taxon>
        <taxon>Oryzeae</taxon>
        <taxon>Oryzinae</taxon>
        <taxon>Oryza</taxon>
    </lineage>
</organism>
<dbReference type="AlphaFoldDB" id="A0A0E0ISA2"/>
<dbReference type="Proteomes" id="UP000006591">
    <property type="component" value="Chromosome 10"/>
</dbReference>
<accession>A0A0E0ISA2</accession>
<reference evidence="11" key="1">
    <citation type="submission" date="2015-04" db="UniProtKB">
        <authorList>
            <consortium name="EnsemblPlants"/>
        </authorList>
    </citation>
    <scope>IDENTIFICATION</scope>
    <source>
        <strain evidence="11">SL10</strain>
    </source>
</reference>
<evidence type="ECO:0000256" key="2">
    <source>
        <dbReference type="ARBA" id="ARBA00012513"/>
    </source>
</evidence>
<keyword evidence="5" id="KW-0819">tRNA processing</keyword>
<dbReference type="GO" id="GO:0005524">
    <property type="term" value="F:ATP binding"/>
    <property type="evidence" value="ECO:0007669"/>
    <property type="project" value="UniProtKB-KW"/>
</dbReference>
<sequence>MDSTQEQQQDFGVLLKQGAEGRVFVSTFVGRKCVIKERFSKKYRHPLLDSKLTLKRLNAEARCMTKARKLGVPTPLANYMMEALFTVLIDFGLSFISTIPEDKAVDLYVLERALISMHSSCGDVKSFKAMVRYYEQASSSQATWQKANNDWMKVKLELAGQYSCSTR</sequence>
<comment type="catalytic activity">
    <reaction evidence="10">
        <text>L-seryl-[protein] + ATP = O-phospho-L-seryl-[protein] + ADP + H(+)</text>
        <dbReference type="Rhea" id="RHEA:17989"/>
        <dbReference type="Rhea" id="RHEA-COMP:9863"/>
        <dbReference type="Rhea" id="RHEA-COMP:11604"/>
        <dbReference type="ChEBI" id="CHEBI:15378"/>
        <dbReference type="ChEBI" id="CHEBI:29999"/>
        <dbReference type="ChEBI" id="CHEBI:30616"/>
        <dbReference type="ChEBI" id="CHEBI:83421"/>
        <dbReference type="ChEBI" id="CHEBI:456216"/>
        <dbReference type="EC" id="2.7.11.1"/>
    </reaction>
</comment>
<reference evidence="11" key="2">
    <citation type="submission" date="2018-04" db="EMBL/GenBank/DDBJ databases">
        <title>OnivRS2 (Oryza nivara Reference Sequence Version 2).</title>
        <authorList>
            <person name="Zhang J."/>
            <person name="Kudrna D."/>
            <person name="Lee S."/>
            <person name="Talag J."/>
            <person name="Rajasekar S."/>
            <person name="Welchert J."/>
            <person name="Hsing Y.-I."/>
            <person name="Wing R.A."/>
        </authorList>
    </citation>
    <scope>NUCLEOTIDE SEQUENCE [LARGE SCALE GENOMIC DNA]</scope>
</reference>
<dbReference type="EC" id="2.7.11.1" evidence="2"/>
<dbReference type="Gene3D" id="3.30.200.20">
    <property type="entry name" value="Phosphorylase Kinase, domain 1"/>
    <property type="match status" value="1"/>
</dbReference>
<evidence type="ECO:0000256" key="8">
    <source>
        <dbReference type="ARBA" id="ARBA00022840"/>
    </source>
</evidence>
<dbReference type="InterPro" id="IPR011009">
    <property type="entry name" value="Kinase-like_dom_sf"/>
</dbReference>
<comment type="similarity">
    <text evidence="1">Belongs to the protein kinase superfamily. BUD32 family.</text>
</comment>
<dbReference type="GO" id="GO:0005634">
    <property type="term" value="C:nucleus"/>
    <property type="evidence" value="ECO:0007669"/>
    <property type="project" value="TreeGrafter"/>
</dbReference>
<dbReference type="GO" id="GO:0008033">
    <property type="term" value="P:tRNA processing"/>
    <property type="evidence" value="ECO:0007669"/>
    <property type="project" value="UniProtKB-KW"/>
</dbReference>
<name>A0A0E0ISA2_ORYNI</name>
<dbReference type="GO" id="GO:0000408">
    <property type="term" value="C:EKC/KEOPS complex"/>
    <property type="evidence" value="ECO:0007669"/>
    <property type="project" value="UniProtKB-ARBA"/>
</dbReference>
<dbReference type="GO" id="GO:0004674">
    <property type="term" value="F:protein serine/threonine kinase activity"/>
    <property type="evidence" value="ECO:0007669"/>
    <property type="project" value="UniProtKB-KW"/>
</dbReference>
<protein>
    <recommendedName>
        <fullName evidence="2">non-specific serine/threonine protein kinase</fullName>
        <ecNumber evidence="2">2.7.11.1</ecNumber>
    </recommendedName>
</protein>
<keyword evidence="3" id="KW-0723">Serine/threonine-protein kinase</keyword>
<evidence type="ECO:0000256" key="6">
    <source>
        <dbReference type="ARBA" id="ARBA00022741"/>
    </source>
</evidence>
<keyword evidence="8" id="KW-0067">ATP-binding</keyword>
<evidence type="ECO:0000256" key="7">
    <source>
        <dbReference type="ARBA" id="ARBA00022777"/>
    </source>
</evidence>
<evidence type="ECO:0000256" key="9">
    <source>
        <dbReference type="ARBA" id="ARBA00047899"/>
    </source>
</evidence>
<evidence type="ECO:0000256" key="10">
    <source>
        <dbReference type="ARBA" id="ARBA00048679"/>
    </source>
</evidence>
<dbReference type="HOGENOM" id="CLU_1597108_0_0_1"/>
<dbReference type="PANTHER" id="PTHR12209:SF0">
    <property type="entry name" value="EKC_KEOPS COMPLEX SUBUNIT TP53RK"/>
    <property type="match status" value="1"/>
</dbReference>
<comment type="catalytic activity">
    <reaction evidence="9">
        <text>L-threonyl-[protein] + ATP = O-phospho-L-threonyl-[protein] + ADP + H(+)</text>
        <dbReference type="Rhea" id="RHEA:46608"/>
        <dbReference type="Rhea" id="RHEA-COMP:11060"/>
        <dbReference type="Rhea" id="RHEA-COMP:11605"/>
        <dbReference type="ChEBI" id="CHEBI:15378"/>
        <dbReference type="ChEBI" id="CHEBI:30013"/>
        <dbReference type="ChEBI" id="CHEBI:30616"/>
        <dbReference type="ChEBI" id="CHEBI:61977"/>
        <dbReference type="ChEBI" id="CHEBI:456216"/>
        <dbReference type="EC" id="2.7.11.1"/>
    </reaction>
</comment>
<keyword evidence="7" id="KW-0418">Kinase</keyword>
<dbReference type="PANTHER" id="PTHR12209">
    <property type="entry name" value="NON-SPECIFIC SERINE/THREONINE PROTEIN KINASE"/>
    <property type="match status" value="1"/>
</dbReference>
<evidence type="ECO:0000256" key="5">
    <source>
        <dbReference type="ARBA" id="ARBA00022694"/>
    </source>
</evidence>
<evidence type="ECO:0000313" key="11">
    <source>
        <dbReference type="EnsemblPlants" id="ONIVA10G09810.2"/>
    </source>
</evidence>
<keyword evidence="4" id="KW-0808">Transferase</keyword>
<evidence type="ECO:0000256" key="1">
    <source>
        <dbReference type="ARBA" id="ARBA00010630"/>
    </source>
</evidence>
<evidence type="ECO:0000313" key="12">
    <source>
        <dbReference type="Proteomes" id="UP000006591"/>
    </source>
</evidence>
<dbReference type="SUPFAM" id="SSF56112">
    <property type="entry name" value="Protein kinase-like (PK-like)"/>
    <property type="match status" value="1"/>
</dbReference>
<proteinExistence type="inferred from homology"/>
<dbReference type="EnsemblPlants" id="ONIVA10G09810.2">
    <property type="protein sequence ID" value="ONIVA10G09810.2"/>
    <property type="gene ID" value="ONIVA10G09810"/>
</dbReference>
<dbReference type="GO" id="GO:0070525">
    <property type="term" value="P:tRNA threonylcarbamoyladenosine metabolic process"/>
    <property type="evidence" value="ECO:0007669"/>
    <property type="project" value="TreeGrafter"/>
</dbReference>
<evidence type="ECO:0000256" key="4">
    <source>
        <dbReference type="ARBA" id="ARBA00022679"/>
    </source>
</evidence>
<evidence type="ECO:0000256" key="3">
    <source>
        <dbReference type="ARBA" id="ARBA00022527"/>
    </source>
</evidence>
<keyword evidence="6" id="KW-0547">Nucleotide-binding</keyword>
<dbReference type="FunFam" id="3.30.200.20:FF:000201">
    <property type="entry name" value="TP53-regulating kinase isoform X1"/>
    <property type="match status" value="1"/>
</dbReference>
<dbReference type="GO" id="GO:0005829">
    <property type="term" value="C:cytosol"/>
    <property type="evidence" value="ECO:0007669"/>
    <property type="project" value="TreeGrafter"/>
</dbReference>
<dbReference type="Gramene" id="ONIVA10G09810.2">
    <property type="protein sequence ID" value="ONIVA10G09810.2"/>
    <property type="gene ID" value="ONIVA10G09810"/>
</dbReference>
<keyword evidence="12" id="KW-1185">Reference proteome</keyword>